<evidence type="ECO:0000256" key="1">
    <source>
        <dbReference type="SAM" id="Phobius"/>
    </source>
</evidence>
<evidence type="ECO:0000313" key="2">
    <source>
        <dbReference type="EMBL" id="TJY39616.1"/>
    </source>
</evidence>
<feature type="transmembrane region" description="Helical" evidence="1">
    <location>
        <begin position="69"/>
        <end position="89"/>
    </location>
</feature>
<feature type="transmembrane region" description="Helical" evidence="1">
    <location>
        <begin position="95"/>
        <end position="117"/>
    </location>
</feature>
<organism evidence="2 3">
    <name type="scientific">Cohnella pontilimi</name>
    <dbReference type="NCBI Taxonomy" id="2564100"/>
    <lineage>
        <taxon>Bacteria</taxon>
        <taxon>Bacillati</taxon>
        <taxon>Bacillota</taxon>
        <taxon>Bacilli</taxon>
        <taxon>Bacillales</taxon>
        <taxon>Paenibacillaceae</taxon>
        <taxon>Cohnella</taxon>
    </lineage>
</organism>
<dbReference type="InterPro" id="IPR036927">
    <property type="entry name" value="Cyt_c_oxase-like_su1_sf"/>
</dbReference>
<accession>A0A4U0F4W3</accession>
<dbReference type="SUPFAM" id="SSF81442">
    <property type="entry name" value="Cytochrome c oxidase subunit I-like"/>
    <property type="match status" value="1"/>
</dbReference>
<comment type="caution">
    <text evidence="2">The sequence shown here is derived from an EMBL/GenBank/DDBJ whole genome shotgun (WGS) entry which is preliminary data.</text>
</comment>
<proteinExistence type="predicted"/>
<keyword evidence="1" id="KW-1133">Transmembrane helix</keyword>
<gene>
    <name evidence="2" type="ORF">E5161_18760</name>
</gene>
<keyword evidence="3" id="KW-1185">Reference proteome</keyword>
<feature type="transmembrane region" description="Helical" evidence="1">
    <location>
        <begin position="38"/>
        <end position="57"/>
    </location>
</feature>
<dbReference type="Gene3D" id="1.20.210.10">
    <property type="entry name" value="Cytochrome c oxidase-like, subunit I domain"/>
    <property type="match status" value="1"/>
</dbReference>
<dbReference type="RefSeq" id="WP_136779419.1">
    <property type="nucleotide sequence ID" value="NZ_SUPK01000010.1"/>
</dbReference>
<reference evidence="2 3" key="1">
    <citation type="submission" date="2019-04" db="EMBL/GenBank/DDBJ databases">
        <title>Cohnella sp. nov., isolated from soil.</title>
        <authorList>
            <person name="Kim W."/>
        </authorList>
    </citation>
    <scope>NUCLEOTIDE SEQUENCE [LARGE SCALE GENOMIC DNA]</scope>
    <source>
        <strain evidence="2 3">CAU 1483</strain>
    </source>
</reference>
<dbReference type="OrthoDB" id="9808748at2"/>
<protein>
    <submittedName>
        <fullName evidence="2">Cbb3-type cytochrome c oxidase subunit I</fullName>
    </submittedName>
</protein>
<name>A0A4U0F4W3_9BACL</name>
<dbReference type="AlphaFoldDB" id="A0A4U0F4W3"/>
<evidence type="ECO:0000313" key="3">
    <source>
        <dbReference type="Proteomes" id="UP000309673"/>
    </source>
</evidence>
<keyword evidence="1" id="KW-0472">Membrane</keyword>
<dbReference type="Proteomes" id="UP000309673">
    <property type="component" value="Unassembled WGS sequence"/>
</dbReference>
<dbReference type="EMBL" id="SUPK01000010">
    <property type="protein sequence ID" value="TJY39616.1"/>
    <property type="molecule type" value="Genomic_DNA"/>
</dbReference>
<keyword evidence="1" id="KW-0812">Transmembrane</keyword>
<sequence>MSARFIKAAVIYFLIGTVLGLVMGSAQAFEYTSVHAHINLAGWASLAIIGLIYKAYPELGEARLAKIQFWLHNVGLPLLIVSMVLFAAGNDDIGIPFAVLGGLLIIVSVILMTVNVFKRLKA</sequence>